<evidence type="ECO:0000256" key="6">
    <source>
        <dbReference type="ARBA" id="ARBA00019046"/>
    </source>
</evidence>
<dbReference type="PANTHER" id="PTHR42923">
    <property type="entry name" value="PROTOPORPHYRINOGEN OXIDASE"/>
    <property type="match status" value="1"/>
</dbReference>
<evidence type="ECO:0000256" key="5">
    <source>
        <dbReference type="ARBA" id="ARBA00012402"/>
    </source>
</evidence>
<evidence type="ECO:0000313" key="13">
    <source>
        <dbReference type="EMBL" id="MFB5683050.1"/>
    </source>
</evidence>
<dbReference type="InterPro" id="IPR002937">
    <property type="entry name" value="Amino_oxidase"/>
</dbReference>
<keyword evidence="14" id="KW-1185">Reference proteome</keyword>
<name>A0ABV5BBV9_9BACL</name>
<evidence type="ECO:0000256" key="10">
    <source>
        <dbReference type="ARBA" id="ARBA00023133"/>
    </source>
</evidence>
<evidence type="ECO:0000256" key="3">
    <source>
        <dbReference type="ARBA" id="ARBA00004744"/>
    </source>
</evidence>
<comment type="cofactor">
    <cofactor evidence="2 11">
        <name>FAD</name>
        <dbReference type="ChEBI" id="CHEBI:57692"/>
    </cofactor>
</comment>
<keyword evidence="8 11" id="KW-0274">FAD</keyword>
<keyword evidence="9 11" id="KW-0560">Oxidoreductase</keyword>
<comment type="similarity">
    <text evidence="4 11">Belongs to the protoporphyrinogen/coproporphyrinogen oxidase family. Coproporphyrinogen III oxidase subfamily.</text>
</comment>
<reference evidence="13 14" key="1">
    <citation type="submission" date="2024-09" db="EMBL/GenBank/DDBJ databases">
        <authorList>
            <person name="Ruan L."/>
        </authorList>
    </citation>
    <scope>NUCLEOTIDE SEQUENCE [LARGE SCALE GENOMIC DNA]</scope>
    <source>
        <strain evidence="13 14">D33</strain>
    </source>
</reference>
<comment type="pathway">
    <text evidence="3 11">Porphyrin-containing compound metabolism; protoheme biosynthesis.</text>
</comment>
<dbReference type="SUPFAM" id="SSF54373">
    <property type="entry name" value="FAD-linked reductases, C-terminal domain"/>
    <property type="match status" value="1"/>
</dbReference>
<comment type="function">
    <text evidence="11">Involved in coproporphyrin-dependent heme b biosynthesis. Catalyzes the oxidation of coproporphyrinogen III to coproporphyrin III.</text>
</comment>
<dbReference type="PANTHER" id="PTHR42923:SF3">
    <property type="entry name" value="PROTOPORPHYRINOGEN OXIDASE"/>
    <property type="match status" value="1"/>
</dbReference>
<accession>A0ABV5BBV9</accession>
<dbReference type="Pfam" id="PF01593">
    <property type="entry name" value="Amino_oxidase"/>
    <property type="match status" value="1"/>
</dbReference>
<dbReference type="InterPro" id="IPR004572">
    <property type="entry name" value="Protoporphyrinogen_oxidase"/>
</dbReference>
<dbReference type="Gene3D" id="3.90.660.20">
    <property type="entry name" value="Protoporphyrinogen oxidase, mitochondrial, domain 2"/>
    <property type="match status" value="1"/>
</dbReference>
<dbReference type="InterPro" id="IPR036188">
    <property type="entry name" value="FAD/NAD-bd_sf"/>
</dbReference>
<dbReference type="Proteomes" id="UP001580407">
    <property type="component" value="Unassembled WGS sequence"/>
</dbReference>
<comment type="subcellular location">
    <subcellularLocation>
        <location evidence="11">Cytoplasm</location>
    </subcellularLocation>
</comment>
<organism evidence="13 14">
    <name type="scientific">Paenibacillus terreus</name>
    <dbReference type="NCBI Taxonomy" id="1387834"/>
    <lineage>
        <taxon>Bacteria</taxon>
        <taxon>Bacillati</taxon>
        <taxon>Bacillota</taxon>
        <taxon>Bacilli</taxon>
        <taxon>Bacillales</taxon>
        <taxon>Paenibacillaceae</taxon>
        <taxon>Paenibacillus</taxon>
    </lineage>
</organism>
<keyword evidence="10 11" id="KW-0350">Heme biosynthesis</keyword>
<dbReference type="RefSeq" id="WP_375526789.1">
    <property type="nucleotide sequence ID" value="NZ_JBHILM010000022.1"/>
</dbReference>
<proteinExistence type="inferred from homology"/>
<evidence type="ECO:0000256" key="11">
    <source>
        <dbReference type="RuleBase" id="RU364052"/>
    </source>
</evidence>
<dbReference type="EMBL" id="JBHILM010000022">
    <property type="protein sequence ID" value="MFB5683050.1"/>
    <property type="molecule type" value="Genomic_DNA"/>
</dbReference>
<dbReference type="InterPro" id="IPR050464">
    <property type="entry name" value="Zeta_carotene_desat/Oxidored"/>
</dbReference>
<keyword evidence="11" id="KW-0963">Cytoplasm</keyword>
<evidence type="ECO:0000256" key="9">
    <source>
        <dbReference type="ARBA" id="ARBA00023002"/>
    </source>
</evidence>
<comment type="caution">
    <text evidence="13">The sequence shown here is derived from an EMBL/GenBank/DDBJ whole genome shotgun (WGS) entry which is preliminary data.</text>
</comment>
<dbReference type="EC" id="1.3.3.15" evidence="5 11"/>
<evidence type="ECO:0000256" key="7">
    <source>
        <dbReference type="ARBA" id="ARBA00022630"/>
    </source>
</evidence>
<evidence type="ECO:0000256" key="4">
    <source>
        <dbReference type="ARBA" id="ARBA00008310"/>
    </source>
</evidence>
<protein>
    <recommendedName>
        <fullName evidence="6 11">Coproporphyrinogen III oxidase</fullName>
        <ecNumber evidence="5 11">1.3.3.15</ecNumber>
    </recommendedName>
</protein>
<evidence type="ECO:0000313" key="14">
    <source>
        <dbReference type="Proteomes" id="UP001580407"/>
    </source>
</evidence>
<dbReference type="Gene3D" id="1.10.3110.10">
    <property type="entry name" value="protoporphyrinogen ix oxidase, domain 3"/>
    <property type="match status" value="1"/>
</dbReference>
<evidence type="ECO:0000259" key="12">
    <source>
        <dbReference type="Pfam" id="PF01593"/>
    </source>
</evidence>
<dbReference type="GO" id="GO:0004729">
    <property type="term" value="F:oxygen-dependent protoporphyrinogen oxidase activity"/>
    <property type="evidence" value="ECO:0007669"/>
    <property type="project" value="UniProtKB-EC"/>
</dbReference>
<dbReference type="Gene3D" id="3.50.50.60">
    <property type="entry name" value="FAD/NAD(P)-binding domain"/>
    <property type="match status" value="1"/>
</dbReference>
<gene>
    <name evidence="13" type="primary">hemG</name>
    <name evidence="13" type="ORF">ACE3NQ_19210</name>
</gene>
<feature type="domain" description="Amine oxidase" evidence="12">
    <location>
        <begin position="11"/>
        <end position="453"/>
    </location>
</feature>
<evidence type="ECO:0000256" key="1">
    <source>
        <dbReference type="ARBA" id="ARBA00001755"/>
    </source>
</evidence>
<comment type="catalytic activity">
    <reaction evidence="1">
        <text>coproporphyrinogen III + 3 O2 = coproporphyrin III + 3 H2O2</text>
        <dbReference type="Rhea" id="RHEA:43436"/>
        <dbReference type="ChEBI" id="CHEBI:15379"/>
        <dbReference type="ChEBI" id="CHEBI:16240"/>
        <dbReference type="ChEBI" id="CHEBI:57309"/>
        <dbReference type="ChEBI" id="CHEBI:131725"/>
        <dbReference type="EC" id="1.3.3.15"/>
    </reaction>
    <physiologicalReaction direction="left-to-right" evidence="1">
        <dbReference type="Rhea" id="RHEA:43437"/>
    </physiologicalReaction>
</comment>
<sequence length="467" mass="50993">MKTVVVIGGGITGLTAMYTLQKAMKEQNLQLKLVLVEADETLGGKIRTVRQDGFIMETGADSIVARKNDPELMEELGLAGEIVYNATGRSFIYSDGGLKKIPADAVFGIPVNLQALAESELISAEGKVAALKDYYTPNETFTENDSLGAFLEHFLGEELVRKQISPVISGVYSGELDNLTIASTFPFLLEYKNKYGSIMKGLGENRDRFLRGDGRKFISFHHGVSDLIDRLESRMSDVEILKGTQALNVTKTGERYTVVLAGGRTLEADFVVLSTVHTSAQSLLQDEALNGDFDRLSSRSLISVYLGYDVPDERLPEDGTGFIAAQGSGLVCDASTWTSRKWEHTSAQQRLLIRMFYKSSNPHFDRLQQMPEEELMSVAVSDVEKSIGITNSPVTCEVTKWRDSIPNYHLGHPDIVRSLESKLAASHPGVILAGCSYYGVGIPDCITNGMKTGQKIVEALAADAGSK</sequence>
<dbReference type="SUPFAM" id="SSF51905">
    <property type="entry name" value="FAD/NAD(P)-binding domain"/>
    <property type="match status" value="1"/>
</dbReference>
<evidence type="ECO:0000256" key="8">
    <source>
        <dbReference type="ARBA" id="ARBA00022827"/>
    </source>
</evidence>
<dbReference type="NCBIfam" id="TIGR00562">
    <property type="entry name" value="proto_IX_ox"/>
    <property type="match status" value="1"/>
</dbReference>
<keyword evidence="7 11" id="KW-0285">Flavoprotein</keyword>
<evidence type="ECO:0000256" key="2">
    <source>
        <dbReference type="ARBA" id="ARBA00001974"/>
    </source>
</evidence>